<evidence type="ECO:0000256" key="14">
    <source>
        <dbReference type="ARBA" id="ARBA00031553"/>
    </source>
</evidence>
<dbReference type="Gene3D" id="1.10.10.10">
    <property type="entry name" value="Winged helix-like DNA-binding domain superfamily/Winged helix DNA-binding domain"/>
    <property type="match status" value="1"/>
</dbReference>
<gene>
    <name evidence="27" type="ORF">RCL2_002131300</name>
    <name evidence="26" type="ORF">RclHR1_03090006</name>
</gene>
<evidence type="ECO:0000256" key="23">
    <source>
        <dbReference type="PIRSR" id="PIRSR602717-51"/>
    </source>
</evidence>
<evidence type="ECO:0000256" key="22">
    <source>
        <dbReference type="ARBA" id="ARBA00077673"/>
    </source>
</evidence>
<dbReference type="SUPFAM" id="SSF55729">
    <property type="entry name" value="Acyl-CoA N-acyltransferases (Nat)"/>
    <property type="match status" value="1"/>
</dbReference>
<evidence type="ECO:0000256" key="1">
    <source>
        <dbReference type="ARBA" id="ARBA00010107"/>
    </source>
</evidence>
<evidence type="ECO:0000256" key="9">
    <source>
        <dbReference type="ARBA" id="ARBA00023159"/>
    </source>
</evidence>
<keyword evidence="9" id="KW-0010">Activator</keyword>
<dbReference type="EC" id="2.3.1.48" evidence="2"/>
<feature type="region of interest" description="Disordered" evidence="24">
    <location>
        <begin position="178"/>
        <end position="200"/>
    </location>
</feature>
<evidence type="ECO:0000256" key="21">
    <source>
        <dbReference type="ARBA" id="ARBA00076782"/>
    </source>
</evidence>
<dbReference type="InterPro" id="IPR002717">
    <property type="entry name" value="HAT_MYST-type"/>
</dbReference>
<feature type="compositionally biased region" description="Low complexity" evidence="24">
    <location>
        <begin position="178"/>
        <end position="198"/>
    </location>
</feature>
<dbReference type="Pfam" id="PF01853">
    <property type="entry name" value="MOZ_SAS"/>
    <property type="match status" value="1"/>
</dbReference>
<organism evidence="26 28">
    <name type="scientific">Rhizophagus clarus</name>
    <dbReference type="NCBI Taxonomy" id="94130"/>
    <lineage>
        <taxon>Eukaryota</taxon>
        <taxon>Fungi</taxon>
        <taxon>Fungi incertae sedis</taxon>
        <taxon>Mucoromycota</taxon>
        <taxon>Glomeromycotina</taxon>
        <taxon>Glomeromycetes</taxon>
        <taxon>Glomerales</taxon>
        <taxon>Glomeraceae</taxon>
        <taxon>Rhizophagus</taxon>
    </lineage>
</organism>
<reference evidence="26 28" key="1">
    <citation type="submission" date="2017-11" db="EMBL/GenBank/DDBJ databases">
        <title>The genome of Rhizophagus clarus HR1 reveals common genetic basis of auxotrophy among arbuscular mycorrhizal fungi.</title>
        <authorList>
            <person name="Kobayashi Y."/>
        </authorList>
    </citation>
    <scope>NUCLEOTIDE SEQUENCE [LARGE SCALE GENOMIC DNA]</scope>
    <source>
        <strain evidence="26 28">HR1</strain>
    </source>
</reference>
<dbReference type="Gene3D" id="3.40.630.30">
    <property type="match status" value="1"/>
</dbReference>
<keyword evidence="8" id="KW-0805">Transcription regulation</keyword>
<dbReference type="GO" id="GO:0003712">
    <property type="term" value="F:transcription coregulator activity"/>
    <property type="evidence" value="ECO:0007669"/>
    <property type="project" value="TreeGrafter"/>
</dbReference>
<dbReference type="GO" id="GO:0003682">
    <property type="term" value="F:chromatin binding"/>
    <property type="evidence" value="ECO:0007669"/>
    <property type="project" value="TreeGrafter"/>
</dbReference>
<dbReference type="STRING" id="94130.A0A2Z6S177"/>
<dbReference type="GO" id="GO:0035267">
    <property type="term" value="C:NuA4 histone acetyltransferase complex"/>
    <property type="evidence" value="ECO:0007669"/>
    <property type="project" value="UniProtKB-ARBA"/>
</dbReference>
<evidence type="ECO:0000256" key="8">
    <source>
        <dbReference type="ARBA" id="ARBA00023015"/>
    </source>
</evidence>
<dbReference type="InterPro" id="IPR040706">
    <property type="entry name" value="Zf-MYST"/>
</dbReference>
<feature type="active site" description="Proton donor/acceptor" evidence="23">
    <location>
        <position position="404"/>
    </location>
</feature>
<keyword evidence="6" id="KW-0156">Chromatin regulator</keyword>
<comment type="catalytic activity">
    <reaction evidence="15">
        <text>2-hydroxyisobutanoyl-CoA + L-lysyl-[protein] = N(6)-(2-hydroxyisobutanoyl)-L-lysyl-[protein] + CoA + H(+)</text>
        <dbReference type="Rhea" id="RHEA:24180"/>
        <dbReference type="Rhea" id="RHEA-COMP:9752"/>
        <dbReference type="Rhea" id="RHEA-COMP:15921"/>
        <dbReference type="ChEBI" id="CHEBI:15378"/>
        <dbReference type="ChEBI" id="CHEBI:29969"/>
        <dbReference type="ChEBI" id="CHEBI:57287"/>
        <dbReference type="ChEBI" id="CHEBI:131780"/>
        <dbReference type="ChEBI" id="CHEBI:144968"/>
    </reaction>
    <physiologicalReaction direction="left-to-right" evidence="15">
        <dbReference type="Rhea" id="RHEA:24181"/>
    </physiologicalReaction>
</comment>
<comment type="similarity">
    <text evidence="1">Belongs to the MYST (SAS/MOZ) family.</text>
</comment>
<evidence type="ECO:0000313" key="26">
    <source>
        <dbReference type="EMBL" id="GBB97848.1"/>
    </source>
</evidence>
<evidence type="ECO:0000256" key="10">
    <source>
        <dbReference type="ARBA" id="ARBA00023163"/>
    </source>
</evidence>
<dbReference type="GO" id="GO:0006281">
    <property type="term" value="P:DNA repair"/>
    <property type="evidence" value="ECO:0007669"/>
    <property type="project" value="UniProtKB-KW"/>
</dbReference>
<evidence type="ECO:0000256" key="4">
    <source>
        <dbReference type="ARBA" id="ARBA00022679"/>
    </source>
</evidence>
<evidence type="ECO:0000256" key="19">
    <source>
        <dbReference type="ARBA" id="ARBA00074445"/>
    </source>
</evidence>
<dbReference type="Pfam" id="PF17772">
    <property type="entry name" value="zf-MYST"/>
    <property type="match status" value="1"/>
</dbReference>
<feature type="domain" description="MYST-type HAT" evidence="25">
    <location>
        <begin position="227"/>
        <end position="503"/>
    </location>
</feature>
<accession>A0A2Z6S177</accession>
<evidence type="ECO:0000256" key="3">
    <source>
        <dbReference type="ARBA" id="ARBA00022255"/>
    </source>
</evidence>
<dbReference type="GO" id="GO:0006357">
    <property type="term" value="P:regulation of transcription by RNA polymerase II"/>
    <property type="evidence" value="ECO:0007669"/>
    <property type="project" value="TreeGrafter"/>
</dbReference>
<evidence type="ECO:0000256" key="7">
    <source>
        <dbReference type="ARBA" id="ARBA00022990"/>
    </source>
</evidence>
<evidence type="ECO:0000256" key="18">
    <source>
        <dbReference type="ARBA" id="ARBA00048940"/>
    </source>
</evidence>
<keyword evidence="4 27" id="KW-0808">Transferase</keyword>
<evidence type="ECO:0000256" key="2">
    <source>
        <dbReference type="ARBA" id="ARBA00013184"/>
    </source>
</evidence>
<dbReference type="OrthoDB" id="2329492at2759"/>
<comment type="caution">
    <text evidence="26">The sequence shown here is derived from an EMBL/GenBank/DDBJ whole genome shotgun (WGS) entry which is preliminary data.</text>
</comment>
<reference evidence="27" key="2">
    <citation type="submission" date="2019-10" db="EMBL/GenBank/DDBJ databases">
        <title>Conservation and host-specific expression of non-tandemly repeated heterogenous ribosome RNA gene in arbuscular mycorrhizal fungi.</title>
        <authorList>
            <person name="Maeda T."/>
            <person name="Kobayashi Y."/>
            <person name="Nakagawa T."/>
            <person name="Ezawa T."/>
            <person name="Yamaguchi K."/>
            <person name="Bino T."/>
            <person name="Nishimoto Y."/>
            <person name="Shigenobu S."/>
            <person name="Kawaguchi M."/>
        </authorList>
    </citation>
    <scope>NUCLEOTIDE SEQUENCE</scope>
    <source>
        <strain evidence="27">HR1</strain>
    </source>
</reference>
<evidence type="ECO:0000256" key="5">
    <source>
        <dbReference type="ARBA" id="ARBA00022763"/>
    </source>
</evidence>
<comment type="catalytic activity">
    <reaction evidence="16">
        <text>(2E)-butenoyl-CoA + L-lysyl-[protein] = N(6)-(2E)-butenoyl-L-lysyl-[protein] + CoA + H(+)</text>
        <dbReference type="Rhea" id="RHEA:53908"/>
        <dbReference type="Rhea" id="RHEA-COMP:9752"/>
        <dbReference type="Rhea" id="RHEA-COMP:13707"/>
        <dbReference type="ChEBI" id="CHEBI:15378"/>
        <dbReference type="ChEBI" id="CHEBI:29969"/>
        <dbReference type="ChEBI" id="CHEBI:57287"/>
        <dbReference type="ChEBI" id="CHEBI:57332"/>
        <dbReference type="ChEBI" id="CHEBI:137954"/>
    </reaction>
    <physiologicalReaction direction="left-to-right" evidence="16">
        <dbReference type="Rhea" id="RHEA:53909"/>
    </physiologicalReaction>
</comment>
<dbReference type="PANTHER" id="PTHR10615:SF218">
    <property type="entry name" value="HISTONE ACETYLTRANSFERASE ESA1"/>
    <property type="match status" value="1"/>
</dbReference>
<keyword evidence="11" id="KW-0234">DNA repair</keyword>
<dbReference type="FunFam" id="1.10.10.10:FF:000526">
    <property type="entry name" value="Histone acetyltransferase"/>
    <property type="match status" value="1"/>
</dbReference>
<dbReference type="InterPro" id="IPR025995">
    <property type="entry name" value="Tudor-knot"/>
</dbReference>
<dbReference type="InterPro" id="IPR016181">
    <property type="entry name" value="Acyl_CoA_acyltransferase"/>
</dbReference>
<evidence type="ECO:0000256" key="16">
    <source>
        <dbReference type="ARBA" id="ARBA00047752"/>
    </source>
</evidence>
<dbReference type="EMBL" id="BEXD01002324">
    <property type="protein sequence ID" value="GBB97848.1"/>
    <property type="molecule type" value="Genomic_DNA"/>
</dbReference>
<evidence type="ECO:0000256" key="24">
    <source>
        <dbReference type="SAM" id="MobiDB-lite"/>
    </source>
</evidence>
<dbReference type="EMBL" id="BLAL01000236">
    <property type="protein sequence ID" value="GES94578.1"/>
    <property type="molecule type" value="Genomic_DNA"/>
</dbReference>
<dbReference type="Pfam" id="PF11717">
    <property type="entry name" value="Tudor-knot"/>
    <property type="match status" value="1"/>
</dbReference>
<evidence type="ECO:0000313" key="27">
    <source>
        <dbReference type="EMBL" id="GES94578.1"/>
    </source>
</evidence>
<dbReference type="PROSITE" id="PS51726">
    <property type="entry name" value="MYST_HAT"/>
    <property type="match status" value="1"/>
</dbReference>
<dbReference type="Gene3D" id="2.30.30.140">
    <property type="match status" value="1"/>
</dbReference>
<evidence type="ECO:0000256" key="12">
    <source>
        <dbReference type="ARBA" id="ARBA00031065"/>
    </source>
</evidence>
<dbReference type="Proteomes" id="UP000247702">
    <property type="component" value="Unassembled WGS sequence"/>
</dbReference>
<comment type="catalytic activity">
    <reaction evidence="18">
        <text>L-lysyl-[histone] + acetyl-CoA = N(6)-acetyl-L-lysyl-[histone] + CoA + H(+)</text>
        <dbReference type="Rhea" id="RHEA:21992"/>
        <dbReference type="Rhea" id="RHEA-COMP:9845"/>
        <dbReference type="Rhea" id="RHEA-COMP:11338"/>
        <dbReference type="ChEBI" id="CHEBI:15378"/>
        <dbReference type="ChEBI" id="CHEBI:29969"/>
        <dbReference type="ChEBI" id="CHEBI:57287"/>
        <dbReference type="ChEBI" id="CHEBI:57288"/>
        <dbReference type="ChEBI" id="CHEBI:61930"/>
        <dbReference type="EC" id="2.3.1.48"/>
    </reaction>
    <physiologicalReaction direction="left-to-right" evidence="18">
        <dbReference type="Rhea" id="RHEA:21993"/>
    </physiologicalReaction>
</comment>
<dbReference type="Proteomes" id="UP000615446">
    <property type="component" value="Unassembled WGS sequence"/>
</dbReference>
<evidence type="ECO:0000259" key="25">
    <source>
        <dbReference type="PROSITE" id="PS51726"/>
    </source>
</evidence>
<keyword evidence="10" id="KW-0804">Transcription</keyword>
<dbReference type="InterPro" id="IPR036388">
    <property type="entry name" value="WH-like_DNA-bd_sf"/>
</dbReference>
<dbReference type="GO" id="GO:0005634">
    <property type="term" value="C:nucleus"/>
    <property type="evidence" value="ECO:0007669"/>
    <property type="project" value="TreeGrafter"/>
</dbReference>
<dbReference type="AlphaFoldDB" id="A0A2Z6S177"/>
<sequence length="515" mass="59331">MWLGSKKDSISLPSIKHELCSTTPVKESLEQITTGSYYYVTIKNNFEDEPNYRIGKVLAVQFNNDNVPEYYITYAFHNRRLDEWVRADQIDTKREVDIKLPKMRKVHQDNANSDARITAMIIQDGFSTTSETLVKNNFSRDDSFYSPKSLILQIPVSPEANDYSDSNFICDEAPSLSWPTPSPSITSDSSPCRSSSSPKIAKTSTTQIVQNNLQITSGGMSNSPIKIRVKNIKKIQIGEDLIEPWYFSPYPEEFKDASIVYICEFCLSYYMSEFQFKRHKTKCNLFHPPGNQIYKDEVENLAMFEIDGERQQTYCKNLCLLSKLFLDHKLLAYDTLPFLFYILCCYNEIGYCIIGYFSKEKYNINNNLACILTLPQHQRKGYGRFLIAFSYTISKMQDKVGAPEEPLSDLGLLSYQQYWIEVITELLLKANKANEEISIDEIAHQTGIAHKDVQYTLHLIGICIYLGQPCIKISSGLMEMAKNSKAKKHRTIKSECFDEYWKPPVYNPSHCRFFN</sequence>
<comment type="catalytic activity">
    <reaction evidence="17">
        <text>L-lysyl-[protein] + acetyl-CoA = N(6)-acetyl-L-lysyl-[protein] + CoA + H(+)</text>
        <dbReference type="Rhea" id="RHEA:45948"/>
        <dbReference type="Rhea" id="RHEA-COMP:9752"/>
        <dbReference type="Rhea" id="RHEA-COMP:10731"/>
        <dbReference type="ChEBI" id="CHEBI:15378"/>
        <dbReference type="ChEBI" id="CHEBI:29969"/>
        <dbReference type="ChEBI" id="CHEBI:57287"/>
        <dbReference type="ChEBI" id="CHEBI:57288"/>
        <dbReference type="ChEBI" id="CHEBI:61930"/>
    </reaction>
    <physiologicalReaction direction="left-to-right" evidence="17">
        <dbReference type="Rhea" id="RHEA:45949"/>
    </physiologicalReaction>
</comment>
<proteinExistence type="inferred from homology"/>
<name>A0A2Z6S177_9GLOM</name>
<evidence type="ECO:0000256" key="17">
    <source>
        <dbReference type="ARBA" id="ARBA00047787"/>
    </source>
</evidence>
<dbReference type="InterPro" id="IPR016197">
    <property type="entry name" value="Chromo-like_dom_sf"/>
</dbReference>
<evidence type="ECO:0000256" key="15">
    <source>
        <dbReference type="ARBA" id="ARBA00047557"/>
    </source>
</evidence>
<evidence type="ECO:0000256" key="20">
    <source>
        <dbReference type="ARBA" id="ARBA00075313"/>
    </source>
</evidence>
<dbReference type="FunFam" id="3.30.60.60:FF:000001">
    <property type="entry name" value="Histone acetyltransferase"/>
    <property type="match status" value="1"/>
</dbReference>
<dbReference type="InterPro" id="IPR050603">
    <property type="entry name" value="MYST_HAT"/>
</dbReference>
<keyword evidence="28" id="KW-1185">Reference proteome</keyword>
<keyword evidence="7" id="KW-0007">Acetylation</keyword>
<dbReference type="GO" id="GO:0010485">
    <property type="term" value="F:histone H4 acetyltransferase activity"/>
    <property type="evidence" value="ECO:0007669"/>
    <property type="project" value="UniProtKB-ARBA"/>
</dbReference>
<dbReference type="Gene3D" id="3.30.60.60">
    <property type="entry name" value="N-acetyl transferase-like"/>
    <property type="match status" value="1"/>
</dbReference>
<evidence type="ECO:0000256" key="13">
    <source>
        <dbReference type="ARBA" id="ARBA00031133"/>
    </source>
</evidence>
<dbReference type="SUPFAM" id="SSF54160">
    <property type="entry name" value="Chromo domain-like"/>
    <property type="match status" value="1"/>
</dbReference>
<protein>
    <recommendedName>
        <fullName evidence="3">Histone acetyltransferase ESA1</fullName>
        <ecNumber evidence="2">2.3.1.48</ecNumber>
    </recommendedName>
    <alternativeName>
        <fullName evidence="19">Histone acetyltransferase esa1</fullName>
    </alternativeName>
    <alternativeName>
        <fullName evidence="12 20">protein 2-hydroxyisobutyryltransferase ESA1</fullName>
    </alternativeName>
    <alternativeName>
        <fullName evidence="14 21">protein acetyltransferase ESA1</fullName>
    </alternativeName>
    <alternativeName>
        <fullName evidence="13 22">protein crotonyltransferase ESA1</fullName>
    </alternativeName>
</protein>
<evidence type="ECO:0000256" key="11">
    <source>
        <dbReference type="ARBA" id="ARBA00023204"/>
    </source>
</evidence>
<evidence type="ECO:0000256" key="6">
    <source>
        <dbReference type="ARBA" id="ARBA00022853"/>
    </source>
</evidence>
<dbReference type="PANTHER" id="PTHR10615">
    <property type="entry name" value="HISTONE ACETYLTRANSFERASE"/>
    <property type="match status" value="1"/>
</dbReference>
<evidence type="ECO:0000313" key="28">
    <source>
        <dbReference type="Proteomes" id="UP000247702"/>
    </source>
</evidence>
<keyword evidence="5" id="KW-0227">DNA damage</keyword>